<proteinExistence type="predicted"/>
<dbReference type="CDD" id="cd00093">
    <property type="entry name" value="HTH_XRE"/>
    <property type="match status" value="1"/>
</dbReference>
<dbReference type="InterPro" id="IPR001387">
    <property type="entry name" value="Cro/C1-type_HTH"/>
</dbReference>
<dbReference type="PROSITE" id="PS50943">
    <property type="entry name" value="HTH_CROC1"/>
    <property type="match status" value="1"/>
</dbReference>
<evidence type="ECO:0000313" key="1">
    <source>
        <dbReference type="EMBL" id="VTQ67800.1"/>
    </source>
</evidence>
<protein>
    <submittedName>
        <fullName evidence="1">Transcriptional regulator</fullName>
    </submittedName>
</protein>
<evidence type="ECO:0000313" key="2">
    <source>
        <dbReference type="Proteomes" id="UP000352698"/>
    </source>
</evidence>
<sequence length="296" mass="34954">MEIHELLRKFRKERGLSQKELAHKITSRESLVKYESGKNQIPLIPLLAFLKKMNIELDECLFYLNKINGNHPRQKLNQLLSQLEDVQLPIDDRLRNLELDIKKTKSIVDKRNYLIAKGYQWHLLPNDERKFTLHDKVYIKAIMNHLEKVAEYGRFEIVTFTSLAFLFTTEFIQMQASKVERMGDNENFLSSLCTLYHVLFLLMLERKESGYSKEYLEKLKMVRGRLVTPQKTEVHERFDDLLLNSLVERTANPKQLTDFFMGIRLIGATQLEEEFLLALKKYERLYGLSLLPSIIE</sequence>
<dbReference type="EMBL" id="CABEEP010000001">
    <property type="protein sequence ID" value="VTQ67800.1"/>
    <property type="molecule type" value="Genomic_DNA"/>
</dbReference>
<dbReference type="Pfam" id="PF01381">
    <property type="entry name" value="HTH_3"/>
    <property type="match status" value="1"/>
</dbReference>
<reference evidence="1 2" key="1">
    <citation type="submission" date="2019-05" db="EMBL/GenBank/DDBJ databases">
        <authorList>
            <consortium name="Pathogen Informatics"/>
        </authorList>
    </citation>
    <scope>NUCLEOTIDE SEQUENCE [LARGE SCALE GENOMIC DNA]</scope>
    <source>
        <strain evidence="1 2">NCTC12204</strain>
    </source>
</reference>
<dbReference type="InterPro" id="IPR010982">
    <property type="entry name" value="Lambda_DNA-bd_dom_sf"/>
</dbReference>
<name>A0A449EA37_ENTHR</name>
<accession>A0A449EA37</accession>
<dbReference type="SUPFAM" id="SSF47413">
    <property type="entry name" value="lambda repressor-like DNA-binding domains"/>
    <property type="match status" value="1"/>
</dbReference>
<dbReference type="Gene3D" id="1.10.260.40">
    <property type="entry name" value="lambda repressor-like DNA-binding domains"/>
    <property type="match status" value="1"/>
</dbReference>
<dbReference type="SMART" id="SM00530">
    <property type="entry name" value="HTH_XRE"/>
    <property type="match status" value="1"/>
</dbReference>
<dbReference type="AlphaFoldDB" id="A0A449EA37"/>
<dbReference type="RefSeq" id="WP_010737173.1">
    <property type="nucleotide sequence ID" value="NZ_AP027299.1"/>
</dbReference>
<dbReference type="Proteomes" id="UP000352698">
    <property type="component" value="Unassembled WGS sequence"/>
</dbReference>
<organism evidence="1 2">
    <name type="scientific">Enterococcus hirae</name>
    <dbReference type="NCBI Taxonomy" id="1354"/>
    <lineage>
        <taxon>Bacteria</taxon>
        <taxon>Bacillati</taxon>
        <taxon>Bacillota</taxon>
        <taxon>Bacilli</taxon>
        <taxon>Lactobacillales</taxon>
        <taxon>Enterococcaceae</taxon>
        <taxon>Enterococcus</taxon>
    </lineage>
</organism>
<comment type="caution">
    <text evidence="1">The sequence shown here is derived from an EMBL/GenBank/DDBJ whole genome shotgun (WGS) entry which is preliminary data.</text>
</comment>
<gene>
    <name evidence="1" type="ORF">NCTC12204_02221</name>
</gene>
<dbReference type="GO" id="GO:0003677">
    <property type="term" value="F:DNA binding"/>
    <property type="evidence" value="ECO:0007669"/>
    <property type="project" value="InterPro"/>
</dbReference>